<proteinExistence type="predicted"/>
<dbReference type="EMBL" id="WSEM01000004">
    <property type="protein sequence ID" value="MVQ33740.1"/>
    <property type="molecule type" value="Genomic_DNA"/>
</dbReference>
<evidence type="ECO:0000313" key="1">
    <source>
        <dbReference type="EMBL" id="MVQ33740.1"/>
    </source>
</evidence>
<dbReference type="Proteomes" id="UP000467637">
    <property type="component" value="Unassembled WGS sequence"/>
</dbReference>
<comment type="caution">
    <text evidence="1">The sequence shown here is derived from an EMBL/GenBank/DDBJ whole genome shotgun (WGS) entry which is preliminary data.</text>
</comment>
<gene>
    <name evidence="1" type="ORF">GON05_03650</name>
</gene>
<evidence type="ECO:0000313" key="2">
    <source>
        <dbReference type="Proteomes" id="UP000467637"/>
    </source>
</evidence>
<protein>
    <submittedName>
        <fullName evidence="1">Uncharacterized protein</fullName>
    </submittedName>
</protein>
<sequence>MSNWYELVDSSDYSLLQGDILFNVSVYFLDPDVTFTEDTKLEELELYIEERDVIVMTQSCDIQKALNPVDRKGNPLPPELNTQILLCPIGDLSQFKLDKAKSIRDNKVNTVYLINKFDDGSIYDYLVVDLSSYYTLPLGHIINFLKTSGSKRPRLYNPYREELSQKFALTFMRVGTDDSTKIKDDELDEGIKRAVAKAREELAQRQEEEPQGA</sequence>
<keyword evidence="2" id="KW-1185">Reference proteome</keyword>
<dbReference type="RefSeq" id="WP_157317855.1">
    <property type="nucleotide sequence ID" value="NZ_WSEM01000004.1"/>
</dbReference>
<name>A0ABW9U3E3_9BACL</name>
<reference evidence="1 2" key="1">
    <citation type="submission" date="2019-12" db="EMBL/GenBank/DDBJ databases">
        <authorList>
            <person name="Huq M.A."/>
        </authorList>
    </citation>
    <scope>NUCLEOTIDE SEQUENCE [LARGE SCALE GENOMIC DNA]</scope>
    <source>
        <strain evidence="1 2">MAH-34</strain>
    </source>
</reference>
<organism evidence="1 2">
    <name type="scientific">Paenibacillus anseongense</name>
    <dbReference type="NCBI Taxonomy" id="2682845"/>
    <lineage>
        <taxon>Bacteria</taxon>
        <taxon>Bacillati</taxon>
        <taxon>Bacillota</taxon>
        <taxon>Bacilli</taxon>
        <taxon>Bacillales</taxon>
        <taxon>Paenibacillaceae</taxon>
        <taxon>Paenibacillus</taxon>
    </lineage>
</organism>
<accession>A0ABW9U3E3</accession>